<sequence>SKRIPSGAVSDAVLEPRRAGLAGDASAHLGVVLGVDERQVPEHVVVRRDGRRVRVALEHCVQEIGIGRIVEGIAGDQRAAVEGPRQHELDLADPLLDRVGLRLRLLGVLLEVVGEVPVEVVPAGVG</sequence>
<accession>A0A8S4DQJ6</accession>
<dbReference type="EMBL" id="CAJHNJ030000007">
    <property type="protein sequence ID" value="CAG9102657.1"/>
    <property type="molecule type" value="Genomic_DNA"/>
</dbReference>
<dbReference type="AlphaFoldDB" id="A0A8S4DQJ6"/>
<reference evidence="1" key="1">
    <citation type="submission" date="2020-11" db="EMBL/GenBank/DDBJ databases">
        <authorList>
            <person name="Whiteford S."/>
        </authorList>
    </citation>
    <scope>NUCLEOTIDE SEQUENCE</scope>
</reference>
<name>A0A8S4DQJ6_PLUXY</name>
<evidence type="ECO:0000313" key="1">
    <source>
        <dbReference type="EMBL" id="CAG9102657.1"/>
    </source>
</evidence>
<protein>
    <submittedName>
        <fullName evidence="1">(diamondback moth) hypothetical protein</fullName>
    </submittedName>
</protein>
<evidence type="ECO:0000313" key="2">
    <source>
        <dbReference type="Proteomes" id="UP000653454"/>
    </source>
</evidence>
<organism evidence="1 2">
    <name type="scientific">Plutella xylostella</name>
    <name type="common">Diamondback moth</name>
    <name type="synonym">Plutella maculipennis</name>
    <dbReference type="NCBI Taxonomy" id="51655"/>
    <lineage>
        <taxon>Eukaryota</taxon>
        <taxon>Metazoa</taxon>
        <taxon>Ecdysozoa</taxon>
        <taxon>Arthropoda</taxon>
        <taxon>Hexapoda</taxon>
        <taxon>Insecta</taxon>
        <taxon>Pterygota</taxon>
        <taxon>Neoptera</taxon>
        <taxon>Endopterygota</taxon>
        <taxon>Lepidoptera</taxon>
        <taxon>Glossata</taxon>
        <taxon>Ditrysia</taxon>
        <taxon>Yponomeutoidea</taxon>
        <taxon>Plutellidae</taxon>
        <taxon>Plutella</taxon>
    </lineage>
</organism>
<dbReference type="Proteomes" id="UP000653454">
    <property type="component" value="Unassembled WGS sequence"/>
</dbReference>
<comment type="caution">
    <text evidence="1">The sequence shown here is derived from an EMBL/GenBank/DDBJ whole genome shotgun (WGS) entry which is preliminary data.</text>
</comment>
<feature type="non-terminal residue" evidence="1">
    <location>
        <position position="1"/>
    </location>
</feature>
<proteinExistence type="predicted"/>
<gene>
    <name evidence="1" type="ORF">PLXY2_LOCUS2985</name>
</gene>
<keyword evidence="2" id="KW-1185">Reference proteome</keyword>
<feature type="non-terminal residue" evidence="1">
    <location>
        <position position="126"/>
    </location>
</feature>